<feature type="binding site" evidence="1">
    <location>
        <begin position="259"/>
        <end position="266"/>
    </location>
    <ligand>
        <name>ATP</name>
        <dbReference type="ChEBI" id="CHEBI:30616"/>
    </ligand>
</feature>
<dbReference type="InterPro" id="IPR027417">
    <property type="entry name" value="P-loop_NTPase"/>
</dbReference>
<dbReference type="PROSITE" id="PS50901">
    <property type="entry name" value="FTSK"/>
    <property type="match status" value="1"/>
</dbReference>
<gene>
    <name evidence="4" type="ORF">JM949_32840</name>
</gene>
<organism evidence="4 5">
    <name type="scientific">Micromonospora tarensis</name>
    <dbReference type="NCBI Taxonomy" id="2806100"/>
    <lineage>
        <taxon>Bacteria</taxon>
        <taxon>Bacillati</taxon>
        <taxon>Actinomycetota</taxon>
        <taxon>Actinomycetes</taxon>
        <taxon>Micromonosporales</taxon>
        <taxon>Micromonosporaceae</taxon>
        <taxon>Micromonospora</taxon>
    </lineage>
</organism>
<feature type="compositionally biased region" description="Low complexity" evidence="2">
    <location>
        <begin position="541"/>
        <end position="552"/>
    </location>
</feature>
<evidence type="ECO:0000313" key="4">
    <source>
        <dbReference type="EMBL" id="MBM0279656.1"/>
    </source>
</evidence>
<dbReference type="InterPro" id="IPR002543">
    <property type="entry name" value="FtsK_dom"/>
</dbReference>
<keyword evidence="1" id="KW-0547">Nucleotide-binding</keyword>
<reference evidence="4 5" key="1">
    <citation type="submission" date="2021-01" db="EMBL/GenBank/DDBJ databases">
        <title>Draft genome sequence of Micromonospora sp. strain STR1s_6.</title>
        <authorList>
            <person name="Karlyshev A."/>
            <person name="Jawad R."/>
        </authorList>
    </citation>
    <scope>NUCLEOTIDE SEQUENCE [LARGE SCALE GENOMIC DNA]</scope>
    <source>
        <strain evidence="4 5">STR1S-6</strain>
    </source>
</reference>
<dbReference type="RefSeq" id="WP_203151951.1">
    <property type="nucleotide sequence ID" value="NZ_JAEVHL010000326.1"/>
</dbReference>
<dbReference type="Gene3D" id="3.40.50.300">
    <property type="entry name" value="P-loop containing nucleotide triphosphate hydrolases"/>
    <property type="match status" value="1"/>
</dbReference>
<dbReference type="SUPFAM" id="SSF52540">
    <property type="entry name" value="P-loop containing nucleoside triphosphate hydrolases"/>
    <property type="match status" value="1"/>
</dbReference>
<dbReference type="EMBL" id="JAEVHL010000326">
    <property type="protein sequence ID" value="MBM0279656.1"/>
    <property type="molecule type" value="Genomic_DNA"/>
</dbReference>
<evidence type="ECO:0000259" key="3">
    <source>
        <dbReference type="PROSITE" id="PS50901"/>
    </source>
</evidence>
<accession>A0ABS1YQE7</accession>
<feature type="region of interest" description="Disordered" evidence="2">
    <location>
        <begin position="523"/>
        <end position="552"/>
    </location>
</feature>
<feature type="non-terminal residue" evidence="4">
    <location>
        <position position="552"/>
    </location>
</feature>
<keyword evidence="1" id="KW-0067">ATP-binding</keyword>
<feature type="domain" description="FtsK" evidence="3">
    <location>
        <begin position="243"/>
        <end position="433"/>
    </location>
</feature>
<dbReference type="Proteomes" id="UP000622245">
    <property type="component" value="Unassembled WGS sequence"/>
</dbReference>
<evidence type="ECO:0000256" key="1">
    <source>
        <dbReference type="PROSITE-ProRule" id="PRU00289"/>
    </source>
</evidence>
<protein>
    <recommendedName>
        <fullName evidence="3">FtsK domain-containing protein</fullName>
    </recommendedName>
</protein>
<name>A0ABS1YQE7_9ACTN</name>
<keyword evidence="5" id="KW-1185">Reference proteome</keyword>
<feature type="compositionally biased region" description="Polar residues" evidence="2">
    <location>
        <begin position="530"/>
        <end position="540"/>
    </location>
</feature>
<evidence type="ECO:0000313" key="5">
    <source>
        <dbReference type="Proteomes" id="UP000622245"/>
    </source>
</evidence>
<proteinExistence type="predicted"/>
<evidence type="ECO:0000256" key="2">
    <source>
        <dbReference type="SAM" id="MobiDB-lite"/>
    </source>
</evidence>
<comment type="caution">
    <text evidence="4">The sequence shown here is derived from an EMBL/GenBank/DDBJ whole genome shotgun (WGS) entry which is preliminary data.</text>
</comment>
<sequence length="552" mass="58817">MDGQKSWENVASGVIATVGPLVGAGLCSAADVPAWAPATLAAAAVAGVAVRDWRVGRPWSERAFRLATGLAAGVWTAWSSITDPWHLPNLVAGAAAAVVGLAVAPAFVGEDAPTAPTSGAEPTVATDRATVWKNRIERLARLKPITITKEEDWPNGAGFTLHIVFAPESGETWKKIDDVKHSLAAAALLDDGCVIGVSQNGRQGTAKVRIPTVYTFDRDLPLPDDFSPLSVWDDFPIGNCEDTDPALVNIRQAAGLFAGRRGGGKTNLLKVLIGQVLRCRDSLVWVVDLNGGGSAVPFMLPYVDGEVATAPIDWIAATPDEAVVLAEVAVAIAKDRKARYGALTARSGGDLLPVTRDLPQITIIVDESAEVENSPIARQAMARLQEVLRIGRAEAVNVLFSALRATQETVPVNTRKQTTLKICGQVEDETEIEYVLPGSRVRSDDLVHPGTVFMRRSDMGKAVRQVKVYRTLPEKIRRLVLATESIRPSLDPAGQQVGGQAYADRMRRLQPWLDRLAGVALAEQPPPVTAPTQPSGPTRTVASSPVAVEVEA</sequence>